<evidence type="ECO:0000313" key="3">
    <source>
        <dbReference type="Proteomes" id="UP000250043"/>
    </source>
</evidence>
<dbReference type="EMBL" id="KV722821">
    <property type="protein sequence ID" value="OCH83775.1"/>
    <property type="molecule type" value="Genomic_DNA"/>
</dbReference>
<dbReference type="Gene3D" id="1.10.443.20">
    <property type="entry name" value="Centromere DNA-binding protein complex CBF3 subunit, domain 2"/>
    <property type="match status" value="1"/>
</dbReference>
<dbReference type="Proteomes" id="UP000250043">
    <property type="component" value="Unassembled WGS sequence"/>
</dbReference>
<accession>A0A8E2ARA8</accession>
<dbReference type="OrthoDB" id="2803008at2759"/>
<dbReference type="InterPro" id="IPR036361">
    <property type="entry name" value="SAP_dom_sf"/>
</dbReference>
<feature type="non-terminal residue" evidence="2">
    <location>
        <position position="502"/>
    </location>
</feature>
<dbReference type="AlphaFoldDB" id="A0A8E2ARA8"/>
<evidence type="ECO:0000313" key="2">
    <source>
        <dbReference type="EMBL" id="OCH83775.1"/>
    </source>
</evidence>
<feature type="domain" description="SAP" evidence="1">
    <location>
        <begin position="70"/>
        <end position="104"/>
    </location>
</feature>
<evidence type="ECO:0000259" key="1">
    <source>
        <dbReference type="SMART" id="SM00513"/>
    </source>
</evidence>
<dbReference type="InterPro" id="IPR003034">
    <property type="entry name" value="SAP_dom"/>
</dbReference>
<dbReference type="Gene3D" id="1.10.720.30">
    <property type="entry name" value="SAP domain"/>
    <property type="match status" value="1"/>
</dbReference>
<name>A0A8E2ARA8_9APHY</name>
<protein>
    <recommendedName>
        <fullName evidence="1">SAP domain-containing protein</fullName>
    </recommendedName>
</protein>
<reference evidence="2 3" key="1">
    <citation type="submission" date="2016-07" db="EMBL/GenBank/DDBJ databases">
        <title>Draft genome of the white-rot fungus Obba rivulosa 3A-2.</title>
        <authorList>
            <consortium name="DOE Joint Genome Institute"/>
            <person name="Miettinen O."/>
            <person name="Riley R."/>
            <person name="Acob R."/>
            <person name="Barry K."/>
            <person name="Cullen D."/>
            <person name="De Vries R."/>
            <person name="Hainaut M."/>
            <person name="Hatakka A."/>
            <person name="Henrissat B."/>
            <person name="Hilden K."/>
            <person name="Kuo R."/>
            <person name="Labutti K."/>
            <person name="Lipzen A."/>
            <person name="Makela M.R."/>
            <person name="Sandor L."/>
            <person name="Spatafora J.W."/>
            <person name="Grigoriev I.V."/>
            <person name="Hibbett D.S."/>
        </authorList>
    </citation>
    <scope>NUCLEOTIDE SEQUENCE [LARGE SCALE GENOMIC DNA]</scope>
    <source>
        <strain evidence="2 3">3A-2</strain>
    </source>
</reference>
<dbReference type="InterPro" id="IPR038279">
    <property type="entry name" value="Ndc10_dom2_sf"/>
</dbReference>
<dbReference type="SUPFAM" id="SSF68906">
    <property type="entry name" value="SAP domain"/>
    <property type="match status" value="1"/>
</dbReference>
<keyword evidence="3" id="KW-1185">Reference proteome</keyword>
<dbReference type="GO" id="GO:0003677">
    <property type="term" value="F:DNA binding"/>
    <property type="evidence" value="ECO:0007669"/>
    <property type="project" value="InterPro"/>
</dbReference>
<proteinExistence type="predicted"/>
<organism evidence="2 3">
    <name type="scientific">Obba rivulosa</name>
    <dbReference type="NCBI Taxonomy" id="1052685"/>
    <lineage>
        <taxon>Eukaryota</taxon>
        <taxon>Fungi</taxon>
        <taxon>Dikarya</taxon>
        <taxon>Basidiomycota</taxon>
        <taxon>Agaricomycotina</taxon>
        <taxon>Agaricomycetes</taxon>
        <taxon>Polyporales</taxon>
        <taxon>Gelatoporiaceae</taxon>
        <taxon>Obba</taxon>
    </lineage>
</organism>
<dbReference type="SMART" id="SM00513">
    <property type="entry name" value="SAP"/>
    <property type="match status" value="1"/>
</dbReference>
<gene>
    <name evidence="2" type="ORF">OBBRIDRAFT_808754</name>
</gene>
<dbReference type="Pfam" id="PF02037">
    <property type="entry name" value="SAP"/>
    <property type="match status" value="1"/>
</dbReference>
<sequence>MATINYPNIDPVLLWDEPHMAHAIEPSAQIGEIGPQRVSKGTRRAHIEEGLTFCRLMGWHCHLSVVANVYATKKVHKLKDALRSRKLPISGRWADLIARLEASDQALASEHAGPGALSLAMAVQTPPLASYPRVCRHVVHPFLLVLGPTCCMSHSATDCKEEEEDEGVVELAVLDKSMAIDSLTNGAVSHWAYHALAKGQIPDVIINTDHIILYLQFAATRKLLLSRGKEHNSNKCLSASSLKKIMTMLGHMQSRQVTADPLLEQTRSWASAHITEFYKALMIQAQRLQLEDESFDVTSNTILDSQLFPEHFEEVKHEIFSSVKQLPSMIKAHFCWTWQCTTLNRGDELVNLLLCCVQPFEIALSDFLSADGRRGGLSRQHFGVLSMYHETKVPKPGKQEPDYNFVLPNHDPLRCPVGALALQLHYIFDQEQLVQKVPEWNWSSATTWRTVKLVFGKTVGKSYDNQVLEEDSPCVTNNAYVPGRYGDEVDGIGHWTGNTQWQ</sequence>